<protein>
    <recommendedName>
        <fullName evidence="1">Replication initiation protein-like C-terminal domain-containing protein</fullName>
    </recommendedName>
</protein>
<dbReference type="Pfam" id="PF02486">
    <property type="entry name" value="Rep_trans"/>
    <property type="match status" value="1"/>
</dbReference>
<accession>A0ABP8IQG7</accession>
<name>A0ABP8IQG7_9BACT</name>
<evidence type="ECO:0000313" key="3">
    <source>
        <dbReference type="Proteomes" id="UP001501153"/>
    </source>
</evidence>
<sequence length="350" mass="40022">MGEGVLLEWTGKGTPMMRDSFNVYLWGEKFGTLHANPRSEGKGLKPDSVALHIDNALLYTDHWYEDLQTVVQACGLYVKNVTRLDIALDGLNYIIDFLNLYQKQFEHNKRVHMKGKARFSAGVLDKTTMRYDHFKIGSGTSEKQISVYNKTKELERSNKGYIEKYWQANGLENGGPACPVYRVELRMRGKAVKEVKDFAIHKLTDYSFLFDLFRTGCNNYFEFTDTTGHRNVSRQAVIELIPFNALGARLLEKVPRPLTDGRYKAKMAVHLTVKDIVLDLIPEATRPEALGVMKEQIERYDLYQWMSRRLPDWLKHYGKLANRQGMPRGGGYGGHCGLMDILDGYAPPPN</sequence>
<dbReference type="InterPro" id="IPR003491">
    <property type="entry name" value="REP-like_C"/>
</dbReference>
<comment type="caution">
    <text evidence="2">The sequence shown here is derived from an EMBL/GenBank/DDBJ whole genome shotgun (WGS) entry which is preliminary data.</text>
</comment>
<feature type="domain" description="Replication initiation protein-like C-terminal" evidence="1">
    <location>
        <begin position="80"/>
        <end position="231"/>
    </location>
</feature>
<keyword evidence="3" id="KW-1185">Reference proteome</keyword>
<dbReference type="EMBL" id="BAABGZ010000076">
    <property type="protein sequence ID" value="GAA4366793.1"/>
    <property type="molecule type" value="Genomic_DNA"/>
</dbReference>
<reference evidence="3" key="1">
    <citation type="journal article" date="2019" name="Int. J. Syst. Evol. Microbiol.">
        <title>The Global Catalogue of Microorganisms (GCM) 10K type strain sequencing project: providing services to taxonomists for standard genome sequencing and annotation.</title>
        <authorList>
            <consortium name="The Broad Institute Genomics Platform"/>
            <consortium name="The Broad Institute Genome Sequencing Center for Infectious Disease"/>
            <person name="Wu L."/>
            <person name="Ma J."/>
        </authorList>
    </citation>
    <scope>NUCLEOTIDE SEQUENCE [LARGE SCALE GENOMIC DNA]</scope>
    <source>
        <strain evidence="3">JCM 17923</strain>
    </source>
</reference>
<proteinExistence type="predicted"/>
<evidence type="ECO:0000259" key="1">
    <source>
        <dbReference type="Pfam" id="PF02486"/>
    </source>
</evidence>
<gene>
    <name evidence="2" type="ORF">GCM10023185_38190</name>
</gene>
<dbReference type="Proteomes" id="UP001501153">
    <property type="component" value="Unassembled WGS sequence"/>
</dbReference>
<organism evidence="2 3">
    <name type="scientific">Hymenobacter saemangeumensis</name>
    <dbReference type="NCBI Taxonomy" id="1084522"/>
    <lineage>
        <taxon>Bacteria</taxon>
        <taxon>Pseudomonadati</taxon>
        <taxon>Bacteroidota</taxon>
        <taxon>Cytophagia</taxon>
        <taxon>Cytophagales</taxon>
        <taxon>Hymenobacteraceae</taxon>
        <taxon>Hymenobacter</taxon>
    </lineage>
</organism>
<evidence type="ECO:0000313" key="2">
    <source>
        <dbReference type="EMBL" id="GAA4366793.1"/>
    </source>
</evidence>